<organism evidence="4 5">
    <name type="scientific">Parascardovia denticolens DSM 10105 = JCM 12538</name>
    <dbReference type="NCBI Taxonomy" id="864564"/>
    <lineage>
        <taxon>Bacteria</taxon>
        <taxon>Bacillati</taxon>
        <taxon>Actinomycetota</taxon>
        <taxon>Actinomycetes</taxon>
        <taxon>Bifidobacteriales</taxon>
        <taxon>Bifidobacteriaceae</taxon>
        <taxon>Parascardovia</taxon>
    </lineage>
</organism>
<dbReference type="InterPro" id="IPR001173">
    <property type="entry name" value="Glyco_trans_2-like"/>
</dbReference>
<accession>E6K1Y6</accession>
<dbReference type="AlphaFoldDB" id="E6K1Y6"/>
<name>E6K1Y6_PARDN</name>
<dbReference type="KEGG" id="pdo:PSDT_0218"/>
<dbReference type="EMBL" id="AEON01000002">
    <property type="protein sequence ID" value="EFT82774.1"/>
    <property type="molecule type" value="Genomic_DNA"/>
</dbReference>
<feature type="domain" description="Glycosyltransferase 2-like" evidence="3">
    <location>
        <begin position="9"/>
        <end position="174"/>
    </location>
</feature>
<evidence type="ECO:0000313" key="4">
    <source>
        <dbReference type="EMBL" id="EFT82774.1"/>
    </source>
</evidence>
<dbReference type="Proteomes" id="UP000004946">
    <property type="component" value="Chromosome"/>
</dbReference>
<dbReference type="Pfam" id="PF00535">
    <property type="entry name" value="Glycos_transf_2"/>
    <property type="match status" value="1"/>
</dbReference>
<dbReference type="SUPFAM" id="SSF53448">
    <property type="entry name" value="Nucleotide-diphospho-sugar transferases"/>
    <property type="match status" value="1"/>
</dbReference>
<sequence>MKDSCPKVSVIVPFYNIHDCVEYCVNSLLRQTYPSCEFILVDDASTDMTGKLLDHYQDLDQRIIVIHQKHGGLSTARNTGIASSTGKYVAFVDGDDVVSPYYIASMVAAAKQNPGSMAIAKIQNESFKKAVAHDIKWEKPSHNRMISQEQMIHDTLYNRIPECACGKLFLRSDLTDDFFPIGKVYEDLATIGKILSSCRSFVLISEPTYGYVQRTGSIVHRRHAKLTQANDYIDAINSLTRWAYSQPRPLKAAILYRTVLSYVRLHSVVVTIIDQPLQARKIDSRIIKYVRRHYGKLLMDSDCPLSSKIRFLIFALCPKLHDCLLRLVSRK</sequence>
<evidence type="ECO:0000256" key="1">
    <source>
        <dbReference type="ARBA" id="ARBA00022676"/>
    </source>
</evidence>
<keyword evidence="2 4" id="KW-0808">Transferase</keyword>
<proteinExistence type="predicted"/>
<keyword evidence="1 4" id="KW-0328">Glycosyltransferase</keyword>
<dbReference type="PANTHER" id="PTHR22916:SF51">
    <property type="entry name" value="GLYCOSYLTRANSFERASE EPSH-RELATED"/>
    <property type="match status" value="1"/>
</dbReference>
<dbReference type="HOGENOM" id="CLU_025996_25_1_11"/>
<dbReference type="PATRIC" id="fig|864564.6.peg.243"/>
<dbReference type="InterPro" id="IPR029044">
    <property type="entry name" value="Nucleotide-diphossugar_trans"/>
</dbReference>
<comment type="caution">
    <text evidence="4">The sequence shown here is derived from an EMBL/GenBank/DDBJ whole genome shotgun (WGS) entry which is preliminary data.</text>
</comment>
<dbReference type="Gene3D" id="3.90.550.10">
    <property type="entry name" value="Spore Coat Polysaccharide Biosynthesis Protein SpsA, Chain A"/>
    <property type="match status" value="1"/>
</dbReference>
<evidence type="ECO:0000256" key="2">
    <source>
        <dbReference type="ARBA" id="ARBA00022679"/>
    </source>
</evidence>
<evidence type="ECO:0000313" key="5">
    <source>
        <dbReference type="Proteomes" id="UP000004946"/>
    </source>
</evidence>
<dbReference type="GO" id="GO:0016757">
    <property type="term" value="F:glycosyltransferase activity"/>
    <property type="evidence" value="ECO:0007669"/>
    <property type="project" value="UniProtKB-KW"/>
</dbReference>
<dbReference type="eggNOG" id="COG0463">
    <property type="taxonomic scope" value="Bacteria"/>
</dbReference>
<protein>
    <submittedName>
        <fullName evidence="4">Glycosyltransferase, group 2 family protein</fullName>
        <ecNumber evidence="4">2.4.-.-</ecNumber>
    </submittedName>
</protein>
<keyword evidence="5" id="KW-1185">Reference proteome</keyword>
<dbReference type="PANTHER" id="PTHR22916">
    <property type="entry name" value="GLYCOSYLTRANSFERASE"/>
    <property type="match status" value="1"/>
</dbReference>
<dbReference type="CDD" id="cd00761">
    <property type="entry name" value="Glyco_tranf_GTA_type"/>
    <property type="match status" value="1"/>
</dbReference>
<dbReference type="EC" id="2.4.-.-" evidence="4"/>
<reference evidence="4 5" key="1">
    <citation type="submission" date="2010-12" db="EMBL/GenBank/DDBJ databases">
        <authorList>
            <person name="Muzny D."/>
            <person name="Qin X."/>
            <person name="Buhay C."/>
            <person name="Dugan-Rocha S."/>
            <person name="Ding Y."/>
            <person name="Chen G."/>
            <person name="Hawes A."/>
            <person name="Holder M."/>
            <person name="Jhangiani S."/>
            <person name="Johnson A."/>
            <person name="Khan Z."/>
            <person name="Li Z."/>
            <person name="Liu W."/>
            <person name="Liu X."/>
            <person name="Perez L."/>
            <person name="Shen H."/>
            <person name="Wang Q."/>
            <person name="Watt J."/>
            <person name="Xi L."/>
            <person name="Xin Y."/>
            <person name="Zhou J."/>
            <person name="Deng J."/>
            <person name="Jiang H."/>
            <person name="Liu Y."/>
            <person name="Qu J."/>
            <person name="Song X.-Z."/>
            <person name="Zhang L."/>
            <person name="Villasana D."/>
            <person name="Johnson A."/>
            <person name="Liu J."/>
            <person name="Liyanage D."/>
            <person name="Lorensuhewa L."/>
            <person name="Robinson T."/>
            <person name="Song A."/>
            <person name="Song B.-B."/>
            <person name="Dinh H."/>
            <person name="Thornton R."/>
            <person name="Coyle M."/>
            <person name="Francisco L."/>
            <person name="Jackson L."/>
            <person name="Javaid M."/>
            <person name="Korchina V."/>
            <person name="Kovar C."/>
            <person name="Mata R."/>
            <person name="Mathew T."/>
            <person name="Ngo R."/>
            <person name="Nguyen L."/>
            <person name="Nguyen N."/>
            <person name="Okwuonu G."/>
            <person name="Ongeri F."/>
            <person name="Pham C."/>
            <person name="Simmons D."/>
            <person name="Wilczek-Boney K."/>
            <person name="Hale W."/>
            <person name="Jakkamsetti A."/>
            <person name="Pham P."/>
            <person name="Ruth R."/>
            <person name="San Lucas F."/>
            <person name="Warren J."/>
            <person name="Zhang J."/>
            <person name="Zhao Z."/>
            <person name="Zhou C."/>
            <person name="Zhu D."/>
            <person name="Lee S."/>
            <person name="Bess C."/>
            <person name="Blankenburg K."/>
            <person name="Forbes L."/>
            <person name="Fu Q."/>
            <person name="Gubbala S."/>
            <person name="Hirani K."/>
            <person name="Jayaseelan J.C."/>
            <person name="Lara F."/>
            <person name="Munidasa M."/>
            <person name="Palculict T."/>
            <person name="Patil S."/>
            <person name="Pu L.-L."/>
            <person name="Saada N."/>
            <person name="Tang L."/>
            <person name="Weissenberger G."/>
            <person name="Zhu Y."/>
            <person name="Hemphill L."/>
            <person name="Shang Y."/>
            <person name="Youmans B."/>
            <person name="Ayvaz T."/>
            <person name="Ross M."/>
            <person name="Santibanez J."/>
            <person name="Aqrawi P."/>
            <person name="Gross S."/>
            <person name="Joshi V."/>
            <person name="Fowler G."/>
            <person name="Nazareth L."/>
            <person name="Reid J."/>
            <person name="Worley K."/>
            <person name="Petrosino J."/>
            <person name="Highlander S."/>
            <person name="Gibbs R."/>
        </authorList>
    </citation>
    <scope>NUCLEOTIDE SEQUENCE [LARGE SCALE GENOMIC DNA]</scope>
    <source>
        <strain evidence="4 5">DSM 10105</strain>
    </source>
</reference>
<gene>
    <name evidence="4" type="ORF">HMPREF0620_1459</name>
</gene>
<dbReference type="RefSeq" id="WP_006289563.1">
    <property type="nucleotide sequence ID" value="NZ_AP012333.1"/>
</dbReference>
<evidence type="ECO:0000259" key="3">
    <source>
        <dbReference type="Pfam" id="PF00535"/>
    </source>
</evidence>